<dbReference type="Proteomes" id="UP000185596">
    <property type="component" value="Unassembled WGS sequence"/>
</dbReference>
<dbReference type="Pfam" id="PF13699">
    <property type="entry name" value="eCIS_core"/>
    <property type="match status" value="1"/>
</dbReference>
<organism evidence="3 4">
    <name type="scientific">Actinophytocola xanthii</name>
    <dbReference type="NCBI Taxonomy" id="1912961"/>
    <lineage>
        <taxon>Bacteria</taxon>
        <taxon>Bacillati</taxon>
        <taxon>Actinomycetota</taxon>
        <taxon>Actinomycetes</taxon>
        <taxon>Pseudonocardiales</taxon>
        <taxon>Pseudonocardiaceae</taxon>
    </lineage>
</organism>
<feature type="compositionally biased region" description="Basic and acidic residues" evidence="1">
    <location>
        <begin position="1"/>
        <end position="12"/>
    </location>
</feature>
<dbReference type="EMBL" id="MSIE01000015">
    <property type="protein sequence ID" value="OLF17601.1"/>
    <property type="molecule type" value="Genomic_DNA"/>
</dbReference>
<evidence type="ECO:0000256" key="1">
    <source>
        <dbReference type="SAM" id="MobiDB-lite"/>
    </source>
</evidence>
<gene>
    <name evidence="3" type="ORF">BU204_10310</name>
</gene>
<proteinExistence type="predicted"/>
<dbReference type="STRING" id="1912961.BU204_10310"/>
<dbReference type="RefSeq" id="WP_075125393.1">
    <property type="nucleotide sequence ID" value="NZ_MSIE01000015.1"/>
</dbReference>
<accession>A0A1Q8CTB0</accession>
<evidence type="ECO:0000259" key="2">
    <source>
        <dbReference type="Pfam" id="PF13699"/>
    </source>
</evidence>
<comment type="caution">
    <text evidence="3">The sequence shown here is derived from an EMBL/GenBank/DDBJ whole genome shotgun (WGS) entry which is preliminary data.</text>
</comment>
<feature type="domain" description="eCIS core" evidence="2">
    <location>
        <begin position="78"/>
        <end position="149"/>
    </location>
</feature>
<keyword evidence="4" id="KW-1185">Reference proteome</keyword>
<evidence type="ECO:0000313" key="3">
    <source>
        <dbReference type="EMBL" id="OLF17601.1"/>
    </source>
</evidence>
<sequence length="695" mass="74651">MHAHEKPERESAARPPRPRPDQTTGHPGQDRPTPDALLELQRAAGNSAVAATLSGHPGEAGPVQRSTVHDVLGSSGRPLDASTRTDMEARLGADFSDVRVHTDAVARRSAEEIGARAYTSGQHVVLGRGGGDPHTLAHELTHVIQQRAGAVSGTQRDDGLSVSDPTDSFERAAEANAREVMSGRTPAVQAVGGDHGGPTTAAVQRMPLAQFQQQVSTDPQVANDPDFITYFEIRRGREDPGAVVADVQPGSQNRLRQLVETADVDAALVTQYIQDYLAGGQGTPAQPATLADPNVAGLEVELAEVVLTVASGATLNNGDLLAETAATTPAGPPLLRLEVEGLGRANAAAGGAAAGARRTASVELVYGPLPPGDYANTDLIAARTTLRKVLSARTERTKTLHDLINTYKNQMTGRRARYKLNPTNAAKQLTKNVTKLSNPSAQTNVSTPYEKVGTQAPSAGQDFRGFFENDGDTRIFDTARTRAAALAGDIDANWTQQHGNAGNLRVGAGMRSLLTHVLFQEAKYLRHTTDQRDNEPPEYKQHFHVLLKASPQDAVMSMIDDHEAQLLLAWLVDWGGVPLADAATAAFRATNTSNQTATADATTIRNYLVDVLVARLLAGRQLLAVDDRESQVFGNNREVATVRHFHPRPSNRIPITVHNNRYYLVVEQRSSRHALNRDIDTRAGQHATQIGNLQR</sequence>
<feature type="region of interest" description="Disordered" evidence="1">
    <location>
        <begin position="1"/>
        <end position="37"/>
    </location>
</feature>
<evidence type="ECO:0000313" key="4">
    <source>
        <dbReference type="Proteomes" id="UP000185596"/>
    </source>
</evidence>
<reference evidence="3 4" key="1">
    <citation type="submission" date="2016-12" db="EMBL/GenBank/DDBJ databases">
        <title>The draft genome sequence of Actinophytocola sp. 11-183.</title>
        <authorList>
            <person name="Wang W."/>
            <person name="Yuan L."/>
        </authorList>
    </citation>
    <scope>NUCLEOTIDE SEQUENCE [LARGE SCALE GENOMIC DNA]</scope>
    <source>
        <strain evidence="3 4">11-183</strain>
    </source>
</reference>
<dbReference type="AlphaFoldDB" id="A0A1Q8CTB0"/>
<dbReference type="InterPro" id="IPR025295">
    <property type="entry name" value="eCIS_core_dom"/>
</dbReference>
<name>A0A1Q8CTB0_9PSEU</name>
<dbReference type="OrthoDB" id="9153660at2"/>
<protein>
    <recommendedName>
        <fullName evidence="2">eCIS core domain-containing protein</fullName>
    </recommendedName>
</protein>